<proteinExistence type="inferred from homology"/>
<feature type="transmembrane region" description="Helical" evidence="8">
    <location>
        <begin position="202"/>
        <end position="224"/>
    </location>
</feature>
<evidence type="ECO:0000313" key="10">
    <source>
        <dbReference type="Proteomes" id="UP000271188"/>
    </source>
</evidence>
<keyword evidence="4" id="KW-0997">Cell inner membrane</keyword>
<keyword evidence="5 8" id="KW-0812">Transmembrane</keyword>
<reference evidence="9" key="1">
    <citation type="submission" date="2018-12" db="EMBL/GenBank/DDBJ databases">
        <authorList>
            <consortium name="Pathogen Informatics"/>
        </authorList>
    </citation>
    <scope>NUCLEOTIDE SEQUENCE [LARGE SCALE GENOMIC DNA]</scope>
    <source>
        <strain evidence="9">NCTC10643</strain>
    </source>
</reference>
<evidence type="ECO:0000256" key="8">
    <source>
        <dbReference type="HAMAP-Rule" id="MF_01085"/>
    </source>
</evidence>
<dbReference type="Proteomes" id="UP000271188">
    <property type="component" value="Chromosome"/>
</dbReference>
<feature type="transmembrane region" description="Helical" evidence="8">
    <location>
        <begin position="52"/>
        <end position="73"/>
    </location>
</feature>
<evidence type="ECO:0000256" key="1">
    <source>
        <dbReference type="ARBA" id="ARBA00004429"/>
    </source>
</evidence>
<dbReference type="NCBIfam" id="TIGR01620">
    <property type="entry name" value="hyp_HI0043"/>
    <property type="match status" value="1"/>
</dbReference>
<protein>
    <recommendedName>
        <fullName evidence="8">UPF0283 membrane protein NCTC10643_01131</fullName>
    </recommendedName>
</protein>
<keyword evidence="6 8" id="KW-1133">Transmembrane helix</keyword>
<feature type="transmembrane region" description="Helical" evidence="8">
    <location>
        <begin position="85"/>
        <end position="106"/>
    </location>
</feature>
<evidence type="ECO:0000256" key="4">
    <source>
        <dbReference type="ARBA" id="ARBA00022519"/>
    </source>
</evidence>
<comment type="similarity">
    <text evidence="2 8">Belongs to the UPF0283 family.</text>
</comment>
<dbReference type="InterPro" id="IPR021147">
    <property type="entry name" value="DUF697"/>
</dbReference>
<accession>A0A3S4YGQ1</accession>
<keyword evidence="7 8" id="KW-0472">Membrane</keyword>
<gene>
    <name evidence="9" type="primary">ycjF</name>
    <name evidence="9" type="ORF">NCTC10643_01131</name>
</gene>
<sequence length="349" mass="39719">MNKQIFNEEELKTTEHFEPKQEFDLENAIIEEESKAVEAELIIEQSLKPSRFWIRVLLATLVLFSVAVIAQSVQWLIDTFQQREWIYFAFSIVFFIVSLLGIGAIISEWRKLVYLRNHQKNQQVSQQLLLEQLPSNDGEQAVKFCENIANQLNHLPTVSQAEQRWKSQLKEAYNAKEVLYLFSENVLKPIDKQVKQMISRNAAENAVIVAVSPLAIVDVLLMAARNIALVNKITKAYGMEPGYISRLKLFKMVLKNMVFAGATEIATDVGMDFFSQNLTAKLSLRAAQGIGVGLLTARLGIKAMEFCRPIAFQANERPKISAIRQELLTSVKETVFFKTESKEKAFQNQ</sequence>
<dbReference type="InterPro" id="IPR006507">
    <property type="entry name" value="UPF0283"/>
</dbReference>
<dbReference type="Pfam" id="PF05128">
    <property type="entry name" value="DUF697"/>
    <property type="match status" value="1"/>
</dbReference>
<dbReference type="RefSeq" id="WP_126301845.1">
    <property type="nucleotide sequence ID" value="NZ_LR134495.1"/>
</dbReference>
<keyword evidence="3 8" id="KW-1003">Cell membrane</keyword>
<evidence type="ECO:0000256" key="7">
    <source>
        <dbReference type="ARBA" id="ARBA00023136"/>
    </source>
</evidence>
<organism evidence="9 10">
    <name type="scientific">Mannheimia haemolytica</name>
    <name type="common">Pasteurella haemolytica</name>
    <dbReference type="NCBI Taxonomy" id="75985"/>
    <lineage>
        <taxon>Bacteria</taxon>
        <taxon>Pseudomonadati</taxon>
        <taxon>Pseudomonadota</taxon>
        <taxon>Gammaproteobacteria</taxon>
        <taxon>Pasteurellales</taxon>
        <taxon>Pasteurellaceae</taxon>
        <taxon>Mannheimia</taxon>
    </lineage>
</organism>
<evidence type="ECO:0000256" key="6">
    <source>
        <dbReference type="ARBA" id="ARBA00022989"/>
    </source>
</evidence>
<dbReference type="PANTHER" id="PTHR39342">
    <property type="entry name" value="UPF0283 MEMBRANE PROTEIN YCJF"/>
    <property type="match status" value="1"/>
</dbReference>
<evidence type="ECO:0000256" key="3">
    <source>
        <dbReference type="ARBA" id="ARBA00022475"/>
    </source>
</evidence>
<evidence type="ECO:0000256" key="2">
    <source>
        <dbReference type="ARBA" id="ARBA00008255"/>
    </source>
</evidence>
<dbReference type="GO" id="GO:0005886">
    <property type="term" value="C:plasma membrane"/>
    <property type="evidence" value="ECO:0007669"/>
    <property type="project" value="UniProtKB-SubCell"/>
</dbReference>
<dbReference type="EMBL" id="LR134495">
    <property type="protein sequence ID" value="VEI76954.1"/>
    <property type="molecule type" value="Genomic_DNA"/>
</dbReference>
<dbReference type="PANTHER" id="PTHR39342:SF1">
    <property type="entry name" value="UPF0283 MEMBRANE PROTEIN YCJF"/>
    <property type="match status" value="1"/>
</dbReference>
<comment type="subcellular location">
    <subcellularLocation>
        <location evidence="1">Cell inner membrane</location>
        <topology evidence="1">Multi-pass membrane protein</topology>
    </subcellularLocation>
    <subcellularLocation>
        <location evidence="8">Cell membrane</location>
        <topology evidence="8">Multi-pass membrane protein</topology>
    </subcellularLocation>
</comment>
<dbReference type="HAMAP" id="MF_01085">
    <property type="entry name" value="UPF0283"/>
    <property type="match status" value="1"/>
</dbReference>
<evidence type="ECO:0000313" key="9">
    <source>
        <dbReference type="EMBL" id="VEI76954.1"/>
    </source>
</evidence>
<dbReference type="AlphaFoldDB" id="A0A3S4YGQ1"/>
<name>A0A3S4YGQ1_MANHA</name>
<evidence type="ECO:0000256" key="5">
    <source>
        <dbReference type="ARBA" id="ARBA00022692"/>
    </source>
</evidence>